<dbReference type="HOGENOM" id="CLU_071492_1_0_12"/>
<evidence type="ECO:0000313" key="4">
    <source>
        <dbReference type="Proteomes" id="UP000000503"/>
    </source>
</evidence>
<dbReference type="EMBL" id="CP002868">
    <property type="protein sequence ID" value="AEJ19057.1"/>
    <property type="molecule type" value="Genomic_DNA"/>
</dbReference>
<organism evidence="3 4">
    <name type="scientific">Gracilinema caldarium (strain ATCC 51460 / DSM 7334 / H1)</name>
    <name type="common">Treponema caldarium</name>
    <dbReference type="NCBI Taxonomy" id="744872"/>
    <lineage>
        <taxon>Bacteria</taxon>
        <taxon>Pseudomonadati</taxon>
        <taxon>Spirochaetota</taxon>
        <taxon>Spirochaetia</taxon>
        <taxon>Spirochaetales</taxon>
        <taxon>Breznakiellaceae</taxon>
        <taxon>Gracilinema</taxon>
    </lineage>
</organism>
<dbReference type="Proteomes" id="UP000000503">
    <property type="component" value="Chromosome"/>
</dbReference>
<dbReference type="PANTHER" id="PTHR14969:SF13">
    <property type="entry name" value="AT30094P"/>
    <property type="match status" value="1"/>
</dbReference>
<name>F8F1K4_GRAC1</name>
<dbReference type="STRING" id="744872.Spica_0907"/>
<feature type="domain" description="Phosphatidic acid phosphatase type 2/haloperoxidase" evidence="2">
    <location>
        <begin position="138"/>
        <end position="259"/>
    </location>
</feature>
<dbReference type="Pfam" id="PF01569">
    <property type="entry name" value="PAP2"/>
    <property type="match status" value="1"/>
</dbReference>
<dbReference type="RefSeq" id="WP_013968368.1">
    <property type="nucleotide sequence ID" value="NC_015732.1"/>
</dbReference>
<reference evidence="4" key="1">
    <citation type="journal article" date="2013" name="Stand. Genomic Sci.">
        <title>Genome sequence of the thermophilic fresh-water bacterium Spirochaeta caldaria type strain (H1(T)), reclassification of Spirochaeta caldaria, Spirochaeta stenostrepta, and Spirochaeta zuelzerae in the genus Treponema as Treponema caldaria comb. nov., Treponema stenostrepta comb. nov., and Treponema zuelzerae comb. nov., and emendation of the genus Treponema.</title>
        <authorList>
            <person name="Abt B."/>
            <person name="Goker M."/>
            <person name="Scheuner C."/>
            <person name="Han C."/>
            <person name="Lu M."/>
            <person name="Misra M."/>
            <person name="Lapidus A."/>
            <person name="Nolan M."/>
            <person name="Lucas S."/>
            <person name="Hammon N."/>
            <person name="Deshpande S."/>
            <person name="Cheng J.F."/>
            <person name="Tapia R."/>
            <person name="Goodwin L.A."/>
            <person name="Pitluck S."/>
            <person name="Liolios K."/>
            <person name="Pagani I."/>
            <person name="Ivanova N."/>
            <person name="Mavromatis K."/>
            <person name="Mikhailova N."/>
            <person name="Huntemann M."/>
            <person name="Pati A."/>
            <person name="Chen A."/>
            <person name="Palaniappan K."/>
            <person name="Land M."/>
            <person name="Hauser L."/>
            <person name="Jeffries C.D."/>
            <person name="Rohde M."/>
            <person name="Spring S."/>
            <person name="Gronow S."/>
            <person name="Detter J.C."/>
            <person name="Bristow J."/>
            <person name="Eisen J.A."/>
            <person name="Markowitz V."/>
            <person name="Hugenholtz P."/>
            <person name="Kyrpides N.C."/>
            <person name="Woyke T."/>
            <person name="Klenk H.P."/>
        </authorList>
    </citation>
    <scope>NUCLEOTIDE SEQUENCE</scope>
    <source>
        <strain evidence="4">ATCC 51460 / DSM 7334 / H1</strain>
    </source>
</reference>
<evidence type="ECO:0000313" key="3">
    <source>
        <dbReference type="EMBL" id="AEJ19057.1"/>
    </source>
</evidence>
<dbReference type="OrthoDB" id="9780507at2"/>
<dbReference type="PANTHER" id="PTHR14969">
    <property type="entry name" value="SPHINGOSINE-1-PHOSPHATE PHOSPHOHYDROLASE"/>
    <property type="match status" value="1"/>
</dbReference>
<dbReference type="eggNOG" id="COG0671">
    <property type="taxonomic scope" value="Bacteria"/>
</dbReference>
<dbReference type="SUPFAM" id="SSF48317">
    <property type="entry name" value="Acid phosphatase/Vanadium-dependent haloperoxidase"/>
    <property type="match status" value="1"/>
</dbReference>
<dbReference type="InterPro" id="IPR036938">
    <property type="entry name" value="PAP2/HPO_sf"/>
</dbReference>
<dbReference type="InterPro" id="IPR000326">
    <property type="entry name" value="PAP2/HPO"/>
</dbReference>
<evidence type="ECO:0000259" key="2">
    <source>
        <dbReference type="SMART" id="SM00014"/>
    </source>
</evidence>
<keyword evidence="4" id="KW-1185">Reference proteome</keyword>
<protein>
    <submittedName>
        <fullName evidence="3">Phosphoesterase PA-phosphatase related protein</fullName>
    </submittedName>
</protein>
<feature type="region of interest" description="Disordered" evidence="1">
    <location>
        <begin position="1"/>
        <end position="26"/>
    </location>
</feature>
<dbReference type="KEGG" id="scd:Spica_0907"/>
<gene>
    <name evidence="3" type="ordered locus">Spica_0907</name>
</gene>
<sequence>MNGAITACRRGRAAPRQPQKAPRDRSGKTAALALACLLSALTGLSATPAAFRLSTSVDGALAGTGLLLGAGAFAYERSVGQPLPPSGILDPGSVNPLDRPFMAPFSATLDPISTAFTLTALAAPAVLLSAPSDDWFPLGVMYAESMLLTWGVKELGKNLLPRYRPYMYYSGYPEAELSNGDYRQSFPSGHTALAFTAAGFTACAFSLYYADSPWKVPAIAGSYALASAVAALRVASGNHFVTDVLAGAALGTLSGWLVPALHATAFALPGLGASRAGVSGNASPGEGNTRAGTLSFAVLPTGVSFTLRL</sequence>
<evidence type="ECO:0000256" key="1">
    <source>
        <dbReference type="SAM" id="MobiDB-lite"/>
    </source>
</evidence>
<dbReference type="Gene3D" id="1.20.144.10">
    <property type="entry name" value="Phosphatidic acid phosphatase type 2/haloperoxidase"/>
    <property type="match status" value="1"/>
</dbReference>
<dbReference type="SMART" id="SM00014">
    <property type="entry name" value="acidPPc"/>
    <property type="match status" value="1"/>
</dbReference>
<proteinExistence type="predicted"/>
<accession>F8F1K4</accession>
<dbReference type="AlphaFoldDB" id="F8F1K4"/>